<dbReference type="Gene3D" id="2.120.10.80">
    <property type="entry name" value="Kelch-type beta propeller"/>
    <property type="match status" value="2"/>
</dbReference>
<evidence type="ECO:0000256" key="2">
    <source>
        <dbReference type="ARBA" id="ARBA00022737"/>
    </source>
</evidence>
<dbReference type="SMART" id="SM00612">
    <property type="entry name" value="Kelch"/>
    <property type="match status" value="4"/>
</dbReference>
<evidence type="ECO:0000313" key="3">
    <source>
        <dbReference type="EMBL" id="HGL17631.1"/>
    </source>
</evidence>
<keyword evidence="1" id="KW-0880">Kelch repeat</keyword>
<dbReference type="AlphaFoldDB" id="A0A7V3ZY98"/>
<dbReference type="PANTHER" id="PTHR45632">
    <property type="entry name" value="LD33804P"/>
    <property type="match status" value="1"/>
</dbReference>
<protein>
    <submittedName>
        <fullName evidence="3">T9SS C-terminal target domain-containing protein</fullName>
    </submittedName>
</protein>
<reference evidence="3" key="1">
    <citation type="journal article" date="2020" name="mSystems">
        <title>Genome- and Community-Level Interaction Insights into Carbon Utilization and Element Cycling Functions of Hydrothermarchaeota in Hydrothermal Sediment.</title>
        <authorList>
            <person name="Zhou Z."/>
            <person name="Liu Y."/>
            <person name="Xu W."/>
            <person name="Pan J."/>
            <person name="Luo Z.H."/>
            <person name="Li M."/>
        </authorList>
    </citation>
    <scope>NUCLEOTIDE SEQUENCE [LARGE SCALE GENOMIC DNA]</scope>
    <source>
        <strain evidence="3">SpSt-69</strain>
    </source>
</reference>
<proteinExistence type="predicted"/>
<name>A0A7V3ZY98_UNCW3</name>
<keyword evidence="2" id="KW-0677">Repeat</keyword>
<evidence type="ECO:0000256" key="1">
    <source>
        <dbReference type="ARBA" id="ARBA00022441"/>
    </source>
</evidence>
<dbReference type="Gene3D" id="2.60.40.4070">
    <property type="match status" value="1"/>
</dbReference>
<comment type="caution">
    <text evidence="3">The sequence shown here is derived from an EMBL/GenBank/DDBJ whole genome shotgun (WGS) entry which is preliminary data.</text>
</comment>
<dbReference type="InterPro" id="IPR006652">
    <property type="entry name" value="Kelch_1"/>
</dbReference>
<sequence length="909" mass="100314">MHKYMLVIMIAWLVPLRASKPTSLSRGSMELQIQGKTNPIVSSGESQFKTNMIFDQGASGFYQAYASQWDSVYPFEAEFADNFFVTSNVIIDSAVWWGNYWNGSPGGILGFWIKIYEDSTGFNMPKTNPVFTTRVSSFNETDLGGYYRYGASFTGFIANAGQTYWIVFQPVLIFPPQWGVNGSWPSNTPGWGDGQEGYLRFPLLGYTNWTSASSLWGNPIESSFQLFGSPVASNIIWDFETGWQGWTHTNGQSFPAGWSVQPALHRSTWACPEPGDSSFWIDSDQAGSVPITDTAYSPSVVPPPSLHMLKFGYSFNSFSGAEVFSVGIKVFSSGSWQDPIELRSWNTDAGPAWDSVDVSSYASAESIKVFFGYTNANYDWYAAFDNVELRGLPAHDVGVLAITSPSGTAVVPGSPIQLSATIKNYTSEPENVDFVMTVDSSGTIVYTESATIPLAANEEFDYTCSSNWTPSTNSDVYYTISASATVTNDGNPGNNTRSKTVHTSYWNDWVRVADMPTAEMCHATVYDPDEDKIYAFGGYTGGTSYQNFTYQYDPETNSWATKTPMPYAIDWIDASYVRGNIYILGGYDGAVHNYNLIYNVATDSWSSGTGMPAGRIAGAQIVYRDSLIYFLGGYDGAGPTYDVQIYDTYLNSWSTGTSLISPFMMGGAAITGDTIWIIGGHSGSTIYSNLFYGVINPSDPTQISWNTGPALPAINFNNGATTFTRDGHRYLYMVGGYENNSPTSHAYEYNVELTNWVSLSDYPSVIVRNDVLVAREGHNEIYVVGGDNSGAWTPSSEVWKLRWGFTSVSENNPNSLNSFGFMKDTPSIIKSSAILSYTLNKPAHVSIILYDANGRAVNTLIRNEYQTTGEHRVILNTADEKGRELLKGIYFIRLVTEDMTQTRKIFIVK</sequence>
<dbReference type="PANTHER" id="PTHR45632:SF3">
    <property type="entry name" value="KELCH-LIKE PROTEIN 32"/>
    <property type="match status" value="1"/>
</dbReference>
<dbReference type="SUPFAM" id="SSF117281">
    <property type="entry name" value="Kelch motif"/>
    <property type="match status" value="2"/>
</dbReference>
<gene>
    <name evidence="3" type="ORF">ENU66_04815</name>
</gene>
<dbReference type="NCBIfam" id="TIGR04183">
    <property type="entry name" value="Por_Secre_tail"/>
    <property type="match status" value="1"/>
</dbReference>
<accession>A0A7V3ZY98</accession>
<dbReference type="InterPro" id="IPR026444">
    <property type="entry name" value="Secre_tail"/>
</dbReference>
<dbReference type="Pfam" id="PF24681">
    <property type="entry name" value="Kelch_KLHDC2_KLHL20_DRC7"/>
    <property type="match status" value="1"/>
</dbReference>
<dbReference type="EMBL" id="DTDJ01000031">
    <property type="protein sequence ID" value="HGL17631.1"/>
    <property type="molecule type" value="Genomic_DNA"/>
</dbReference>
<organism evidence="3">
    <name type="scientific">candidate division WOR-3 bacterium</name>
    <dbReference type="NCBI Taxonomy" id="2052148"/>
    <lineage>
        <taxon>Bacteria</taxon>
        <taxon>Bacteria division WOR-3</taxon>
    </lineage>
</organism>
<dbReference type="InterPro" id="IPR015915">
    <property type="entry name" value="Kelch-typ_b-propeller"/>
</dbReference>